<evidence type="ECO:0000313" key="8">
    <source>
        <dbReference type="Proteomes" id="UP000030101"/>
    </source>
</evidence>
<dbReference type="InterPro" id="IPR004813">
    <property type="entry name" value="OPT"/>
</dbReference>
<keyword evidence="3 6" id="KW-0812">Transmembrane</keyword>
<feature type="transmembrane region" description="Helical" evidence="6">
    <location>
        <begin position="424"/>
        <end position="444"/>
    </location>
</feature>
<evidence type="ECO:0000256" key="2">
    <source>
        <dbReference type="ARBA" id="ARBA00022448"/>
    </source>
</evidence>
<gene>
    <name evidence="7" type="ORF">HQ43_03960</name>
</gene>
<comment type="subcellular location">
    <subcellularLocation>
        <location evidence="1">Membrane</location>
        <topology evidence="1">Multi-pass membrane protein</topology>
    </subcellularLocation>
</comment>
<feature type="transmembrane region" description="Helical" evidence="6">
    <location>
        <begin position="234"/>
        <end position="253"/>
    </location>
</feature>
<feature type="transmembrane region" description="Helical" evidence="6">
    <location>
        <begin position="99"/>
        <end position="123"/>
    </location>
</feature>
<feature type="transmembrane region" description="Helical" evidence="6">
    <location>
        <begin position="135"/>
        <end position="154"/>
    </location>
</feature>
<feature type="transmembrane region" description="Helical" evidence="6">
    <location>
        <begin position="41"/>
        <end position="63"/>
    </location>
</feature>
<evidence type="ECO:0000256" key="3">
    <source>
        <dbReference type="ARBA" id="ARBA00022692"/>
    </source>
</evidence>
<feature type="transmembrane region" description="Helical" evidence="6">
    <location>
        <begin position="265"/>
        <end position="285"/>
    </location>
</feature>
<keyword evidence="2" id="KW-0813">Transport</keyword>
<keyword evidence="4 6" id="KW-1133">Transmembrane helix</keyword>
<feature type="transmembrane region" description="Helical" evidence="6">
    <location>
        <begin position="609"/>
        <end position="628"/>
    </location>
</feature>
<feature type="transmembrane region" description="Helical" evidence="6">
    <location>
        <begin position="492"/>
        <end position="509"/>
    </location>
</feature>
<protein>
    <submittedName>
        <fullName evidence="7">Peptide transporter</fullName>
    </submittedName>
</protein>
<evidence type="ECO:0000256" key="4">
    <source>
        <dbReference type="ARBA" id="ARBA00022989"/>
    </source>
</evidence>
<evidence type="ECO:0000313" key="7">
    <source>
        <dbReference type="EMBL" id="KGN92662.1"/>
    </source>
</evidence>
<feature type="transmembrane region" description="Helical" evidence="6">
    <location>
        <begin position="367"/>
        <end position="385"/>
    </location>
</feature>
<evidence type="ECO:0000256" key="6">
    <source>
        <dbReference type="SAM" id="Phobius"/>
    </source>
</evidence>
<feature type="transmembrane region" description="Helical" evidence="6">
    <location>
        <begin position="391"/>
        <end position="412"/>
    </location>
</feature>
<reference evidence="7 8" key="1">
    <citation type="submission" date="2014-08" db="EMBL/GenBank/DDBJ databases">
        <title>Porphyromonas canoris strain:OH2762 Genome sequencing.</title>
        <authorList>
            <person name="Wallis C."/>
            <person name="Deusch O."/>
            <person name="O'Flynn C."/>
            <person name="Davis I."/>
            <person name="Jospin G."/>
            <person name="Darling A.E."/>
            <person name="Coil D.A."/>
            <person name="Alexiev A."/>
            <person name="Horsfall A."/>
            <person name="Kirkwood N."/>
            <person name="Harris S."/>
            <person name="Eisen J.A."/>
        </authorList>
    </citation>
    <scope>NUCLEOTIDE SEQUENCE [LARGE SCALE GENOMIC DNA]</scope>
    <source>
        <strain evidence="8">COT-108 OH2762</strain>
    </source>
</reference>
<dbReference type="PANTHER" id="PTHR31645">
    <property type="entry name" value="OLIGOPEPTIDE TRANSPORTER YGL114W-RELATED"/>
    <property type="match status" value="1"/>
</dbReference>
<feature type="transmembrane region" description="Helical" evidence="6">
    <location>
        <begin position="648"/>
        <end position="666"/>
    </location>
</feature>
<sequence>MSKTSSSDDPIKGLPENAFRELKPGEEYVPVVPEHKSIPDVTVWSVLWGVLMAVIFSAAAAYLGLKVGQVFEAAIPIAIIAAGLSSATKRKNSLHENVIIQSIGSASGVVVAGAIFTLPAIYILQEKYPEMTVNFLQIFISSLLGGVLGILLLIPFRKYFVKEMHGKYPFPEATATSQVLISAEKGGAQAKPLLLAGIIGGLYDFLVSTLGLWHEEISSRMVSMGNAIADKAKLIFNINTGAAVLGLGFIIGLKYSFIICAGSFLIWYIIVPAMSLIYPDTLLTFGDPNITVPVGSMSPEEIFKIYARNIGIGGIATAGIIGIIKSRKIIVSALGLAAKEMKSKPEASAGAAATAEKRIDKDIPMKIIAWGTILALGVTGIFFYLGVVQNLMHAVVALLLVAVIAFLFTTVAANATAIVGSNPVSGMTLMTLILASLILGVVGLKGPHGMVSALIIGGVVCTALSMAGGFITDLKVGYWLGVSPKSQESWKFLGTLVSAATVGGVIMVLNKTYGFTSGALAAPQANAMAALIEPMMQGASAKWALYGIGAAIALVLNFAKVPTLPFALGMFIPLQLNTPLLVGGLVSWFVGSRSKNSDLNKERVEKGTLIASGFIAGGALMGVVSAILRYYEVNIFQTEWNANPWSQALTVLMYFAIIFFFVKISLRVKSKH</sequence>
<keyword evidence="5 6" id="KW-0472">Membrane</keyword>
<organism evidence="7 8">
    <name type="scientific">Porphyromonas canoris</name>
    <dbReference type="NCBI Taxonomy" id="36875"/>
    <lineage>
        <taxon>Bacteria</taxon>
        <taxon>Pseudomonadati</taxon>
        <taxon>Bacteroidota</taxon>
        <taxon>Bacteroidia</taxon>
        <taxon>Bacteroidales</taxon>
        <taxon>Porphyromonadaceae</taxon>
        <taxon>Porphyromonas</taxon>
    </lineage>
</organism>
<dbReference type="EMBL" id="JQZV01000008">
    <property type="protein sequence ID" value="KGN92662.1"/>
    <property type="molecule type" value="Genomic_DNA"/>
</dbReference>
<dbReference type="PANTHER" id="PTHR31645:SF0">
    <property type="entry name" value="OLIGOPEPTIDE TRANSPORTER YGL114W-RELATED"/>
    <property type="match status" value="1"/>
</dbReference>
<dbReference type="Pfam" id="PF03169">
    <property type="entry name" value="OPT"/>
    <property type="match status" value="1"/>
</dbReference>
<dbReference type="NCBIfam" id="TIGR00728">
    <property type="entry name" value="OPT_sfam"/>
    <property type="match status" value="1"/>
</dbReference>
<feature type="transmembrane region" description="Helical" evidence="6">
    <location>
        <begin position="305"/>
        <end position="324"/>
    </location>
</feature>
<proteinExistence type="predicted"/>
<name>A0ABR4XLL9_9PORP</name>
<evidence type="ECO:0000256" key="1">
    <source>
        <dbReference type="ARBA" id="ARBA00004141"/>
    </source>
</evidence>
<comment type="caution">
    <text evidence="7">The sequence shown here is derived from an EMBL/GenBank/DDBJ whole genome shotgun (WGS) entry which is preliminary data.</text>
</comment>
<keyword evidence="8" id="KW-1185">Reference proteome</keyword>
<accession>A0ABR4XLL9</accession>
<dbReference type="Proteomes" id="UP000030101">
    <property type="component" value="Unassembled WGS sequence"/>
</dbReference>
<evidence type="ECO:0000256" key="5">
    <source>
        <dbReference type="ARBA" id="ARBA00023136"/>
    </source>
</evidence>
<feature type="transmembrane region" description="Helical" evidence="6">
    <location>
        <begin position="450"/>
        <end position="471"/>
    </location>
</feature>
<dbReference type="NCBIfam" id="TIGR00733">
    <property type="entry name" value="OPT family oligopeptide transporter"/>
    <property type="match status" value="1"/>
</dbReference>
<feature type="transmembrane region" description="Helical" evidence="6">
    <location>
        <begin position="566"/>
        <end position="589"/>
    </location>
</feature>
<feature type="transmembrane region" description="Helical" evidence="6">
    <location>
        <begin position="193"/>
        <end position="214"/>
    </location>
</feature>
<dbReference type="RefSeq" id="WP_036789912.1">
    <property type="nucleotide sequence ID" value="NZ_JQZV01000008.1"/>
</dbReference>
<dbReference type="InterPro" id="IPR045035">
    <property type="entry name" value="YSL-like"/>
</dbReference>
<dbReference type="InterPro" id="IPR004814">
    <property type="entry name" value="Oligopep_transpt"/>
</dbReference>